<organism evidence="1 2">
    <name type="scientific">Pseudoalteromonas luteoviolacea DSM 6061</name>
    <dbReference type="NCBI Taxonomy" id="1365250"/>
    <lineage>
        <taxon>Bacteria</taxon>
        <taxon>Pseudomonadati</taxon>
        <taxon>Pseudomonadota</taxon>
        <taxon>Gammaproteobacteria</taxon>
        <taxon>Alteromonadales</taxon>
        <taxon>Pseudoalteromonadaceae</taxon>
        <taxon>Pseudoalteromonas</taxon>
    </lineage>
</organism>
<name>A0A166W6I0_9GAMM</name>
<dbReference type="Proteomes" id="UP000076643">
    <property type="component" value="Unassembled WGS sequence"/>
</dbReference>
<evidence type="ECO:0000313" key="2">
    <source>
        <dbReference type="Proteomes" id="UP000076643"/>
    </source>
</evidence>
<gene>
    <name evidence="1" type="ORF">N475_18330</name>
</gene>
<protein>
    <recommendedName>
        <fullName evidence="3">Lipoprotein</fullName>
    </recommendedName>
</protein>
<evidence type="ECO:0008006" key="3">
    <source>
        <dbReference type="Google" id="ProtNLM"/>
    </source>
</evidence>
<dbReference type="RefSeq" id="WP_063365551.1">
    <property type="nucleotide sequence ID" value="NZ_AQHB01000049.1"/>
</dbReference>
<dbReference type="PROSITE" id="PS51257">
    <property type="entry name" value="PROKAR_LIPOPROTEIN"/>
    <property type="match status" value="1"/>
</dbReference>
<keyword evidence="2" id="KW-1185">Reference proteome</keyword>
<sequence>MNKRSGLYCAVLSLFLSGCVYHPKKQIYYDEVCDVEREVTEVSRDYYKSKDGRLPATSGNLLMPVALAAVSAIFANATRTIDNSIESKAYRKACLEKGIEPNTRQPPFNVESAELSLCNNDELCAIERTY</sequence>
<dbReference type="PATRIC" id="fig|1365250.3.peg.3264"/>
<reference evidence="1 2" key="1">
    <citation type="submission" date="2013-07" db="EMBL/GenBank/DDBJ databases">
        <title>Comparative Genomic and Metabolomic Analysis of Twelve Strains of Pseudoalteromonas luteoviolacea.</title>
        <authorList>
            <person name="Vynne N.G."/>
            <person name="Mansson M."/>
            <person name="Gram L."/>
        </authorList>
    </citation>
    <scope>NUCLEOTIDE SEQUENCE [LARGE SCALE GENOMIC DNA]</scope>
    <source>
        <strain evidence="1 2">DSM 6061</strain>
    </source>
</reference>
<comment type="caution">
    <text evidence="1">The sequence shown here is derived from an EMBL/GenBank/DDBJ whole genome shotgun (WGS) entry which is preliminary data.</text>
</comment>
<dbReference type="EMBL" id="AUYB01000111">
    <property type="protein sequence ID" value="KZN35794.1"/>
    <property type="molecule type" value="Genomic_DNA"/>
</dbReference>
<dbReference type="AlphaFoldDB" id="A0A166W6I0"/>
<proteinExistence type="predicted"/>
<evidence type="ECO:0000313" key="1">
    <source>
        <dbReference type="EMBL" id="KZN35794.1"/>
    </source>
</evidence>
<accession>A0A166W6I0</accession>